<sequence>MSASSVLLFVPWYFRSRIYSRYPFYVPSSLSLMAGALRNNPPELGPEHPNCTVHHYLIPSLSAFVRGAERVAPQC</sequence>
<accession>A0A165HVZ0</accession>
<organism evidence="1 2">
    <name type="scientific">Exidia glandulosa HHB12029</name>
    <dbReference type="NCBI Taxonomy" id="1314781"/>
    <lineage>
        <taxon>Eukaryota</taxon>
        <taxon>Fungi</taxon>
        <taxon>Dikarya</taxon>
        <taxon>Basidiomycota</taxon>
        <taxon>Agaricomycotina</taxon>
        <taxon>Agaricomycetes</taxon>
        <taxon>Auriculariales</taxon>
        <taxon>Exidiaceae</taxon>
        <taxon>Exidia</taxon>
    </lineage>
</organism>
<dbReference type="EMBL" id="KV426006">
    <property type="protein sequence ID" value="KZV92535.1"/>
    <property type="molecule type" value="Genomic_DNA"/>
</dbReference>
<dbReference type="InParanoid" id="A0A165HVZ0"/>
<proteinExistence type="predicted"/>
<name>A0A165HVZ0_EXIGL</name>
<evidence type="ECO:0000313" key="1">
    <source>
        <dbReference type="EMBL" id="KZV92535.1"/>
    </source>
</evidence>
<dbReference type="AlphaFoldDB" id="A0A165HVZ0"/>
<protein>
    <submittedName>
        <fullName evidence="1">Uncharacterized protein</fullName>
    </submittedName>
</protein>
<evidence type="ECO:0000313" key="2">
    <source>
        <dbReference type="Proteomes" id="UP000077266"/>
    </source>
</evidence>
<dbReference type="Proteomes" id="UP000077266">
    <property type="component" value="Unassembled WGS sequence"/>
</dbReference>
<keyword evidence="2" id="KW-1185">Reference proteome</keyword>
<reference evidence="1 2" key="1">
    <citation type="journal article" date="2016" name="Mol. Biol. Evol.">
        <title>Comparative Genomics of Early-Diverging Mushroom-Forming Fungi Provides Insights into the Origins of Lignocellulose Decay Capabilities.</title>
        <authorList>
            <person name="Nagy L.G."/>
            <person name="Riley R."/>
            <person name="Tritt A."/>
            <person name="Adam C."/>
            <person name="Daum C."/>
            <person name="Floudas D."/>
            <person name="Sun H."/>
            <person name="Yadav J.S."/>
            <person name="Pangilinan J."/>
            <person name="Larsson K.H."/>
            <person name="Matsuura K."/>
            <person name="Barry K."/>
            <person name="Labutti K."/>
            <person name="Kuo R."/>
            <person name="Ohm R.A."/>
            <person name="Bhattacharya S.S."/>
            <person name="Shirouzu T."/>
            <person name="Yoshinaga Y."/>
            <person name="Martin F.M."/>
            <person name="Grigoriev I.V."/>
            <person name="Hibbett D.S."/>
        </authorList>
    </citation>
    <scope>NUCLEOTIDE SEQUENCE [LARGE SCALE GENOMIC DNA]</scope>
    <source>
        <strain evidence="1 2">HHB12029</strain>
    </source>
</reference>
<gene>
    <name evidence="1" type="ORF">EXIGLDRAFT_718208</name>
</gene>